<evidence type="ECO:0000256" key="1">
    <source>
        <dbReference type="SAM" id="MobiDB-lite"/>
    </source>
</evidence>
<feature type="non-terminal residue" evidence="3">
    <location>
        <position position="1"/>
    </location>
</feature>
<proteinExistence type="predicted"/>
<reference evidence="3 4" key="1">
    <citation type="submission" date="2020-01" db="EMBL/GenBank/DDBJ databases">
        <authorList>
            <consortium name="DOE Joint Genome Institute"/>
            <person name="Haridas S."/>
            <person name="Albert R."/>
            <person name="Binder M."/>
            <person name="Bloem J."/>
            <person name="Labutti K."/>
            <person name="Salamov A."/>
            <person name="Andreopoulos B."/>
            <person name="Baker S.E."/>
            <person name="Barry K."/>
            <person name="Bills G."/>
            <person name="Bluhm B.H."/>
            <person name="Cannon C."/>
            <person name="Castanera R."/>
            <person name="Culley D.E."/>
            <person name="Daum C."/>
            <person name="Ezra D."/>
            <person name="Gonzalez J.B."/>
            <person name="Henrissat B."/>
            <person name="Kuo A."/>
            <person name="Liang C."/>
            <person name="Lipzen A."/>
            <person name="Lutzoni F."/>
            <person name="Magnuson J."/>
            <person name="Mondo S."/>
            <person name="Nolan M."/>
            <person name="Ohm R."/>
            <person name="Pangilinan J."/>
            <person name="Park H.-J.H."/>
            <person name="Ramirez L."/>
            <person name="Alfaro M."/>
            <person name="Sun H."/>
            <person name="Tritt A."/>
            <person name="Yoshinaga Y."/>
            <person name="Zwiers L.-H.L."/>
            <person name="Turgeon B.G."/>
            <person name="Goodwin S.B."/>
            <person name="Spatafora J.W."/>
            <person name="Crous P.W."/>
            <person name="Grigoriev I.V."/>
        </authorList>
    </citation>
    <scope>NUCLEOTIDE SEQUENCE [LARGE SCALE GENOMIC DNA]</scope>
    <source>
        <strain evidence="3 4">CBS 611.86</strain>
    </source>
</reference>
<feature type="region of interest" description="Disordered" evidence="1">
    <location>
        <begin position="78"/>
        <end position="99"/>
    </location>
</feature>
<keyword evidence="2" id="KW-0812">Transmembrane</keyword>
<evidence type="ECO:0000313" key="3">
    <source>
        <dbReference type="EMBL" id="KAF2877216.1"/>
    </source>
</evidence>
<keyword evidence="4" id="KW-1185">Reference proteome</keyword>
<sequence>YHSLPPTAPLTSPFALLTPSSTHTHALSTPPNLSTPLLNTSISSFTSSALLTRSMRTAIHTPYTSCLSSAASTPRCMLRASNPSTSRSTRSSSRTPRPARTTCVIAARHPDQASARAASCCLVAETVARVREARARFVLWAAGLVDVAVVVAVAVVVYVDVDVDVDAEADACSLVFRARASARTRISVRLCSAASLDCSASCRMARAAAERVEAVAREARAVAALVRWLLRERRSGIVGDGGGDGMVMVMVLEISGCKGVGWCVAGTELVYWDVCLRYGWISAFGGQRLWKVWIRFDSGCVLRR</sequence>
<feature type="compositionally biased region" description="Low complexity" evidence="1">
    <location>
        <begin position="79"/>
        <end position="99"/>
    </location>
</feature>
<keyword evidence="2" id="KW-1133">Transmembrane helix</keyword>
<dbReference type="Proteomes" id="UP000481861">
    <property type="component" value="Unassembled WGS sequence"/>
</dbReference>
<evidence type="ECO:0000256" key="2">
    <source>
        <dbReference type="SAM" id="Phobius"/>
    </source>
</evidence>
<evidence type="ECO:0000313" key="4">
    <source>
        <dbReference type="Proteomes" id="UP000481861"/>
    </source>
</evidence>
<dbReference type="EMBL" id="JAADJZ010000002">
    <property type="protein sequence ID" value="KAF2877216.1"/>
    <property type="molecule type" value="Genomic_DNA"/>
</dbReference>
<accession>A0A7C8MFV3</accession>
<name>A0A7C8MFV3_9PLEO</name>
<keyword evidence="2" id="KW-0472">Membrane</keyword>
<dbReference type="AlphaFoldDB" id="A0A7C8MFV3"/>
<gene>
    <name evidence="3" type="ORF">BDV95DRAFT_644205</name>
</gene>
<feature type="transmembrane region" description="Helical" evidence="2">
    <location>
        <begin position="137"/>
        <end position="159"/>
    </location>
</feature>
<protein>
    <submittedName>
        <fullName evidence="3">Uncharacterized protein</fullName>
    </submittedName>
</protein>
<comment type="caution">
    <text evidence="3">The sequence shown here is derived from an EMBL/GenBank/DDBJ whole genome shotgun (WGS) entry which is preliminary data.</text>
</comment>
<organism evidence="3 4">
    <name type="scientific">Massariosphaeria phaeospora</name>
    <dbReference type="NCBI Taxonomy" id="100035"/>
    <lineage>
        <taxon>Eukaryota</taxon>
        <taxon>Fungi</taxon>
        <taxon>Dikarya</taxon>
        <taxon>Ascomycota</taxon>
        <taxon>Pezizomycotina</taxon>
        <taxon>Dothideomycetes</taxon>
        <taxon>Pleosporomycetidae</taxon>
        <taxon>Pleosporales</taxon>
        <taxon>Pleosporales incertae sedis</taxon>
        <taxon>Massariosphaeria</taxon>
    </lineage>
</organism>